<dbReference type="WBParaSite" id="RSKR_0000432700.1">
    <property type="protein sequence ID" value="RSKR_0000432700.1"/>
    <property type="gene ID" value="RSKR_0000432700"/>
</dbReference>
<protein>
    <submittedName>
        <fullName evidence="2">WD_REPEATS_REGION domain-containing protein</fullName>
    </submittedName>
</protein>
<sequence length="345" mass="39076">MCDAPIIHGIDLPARSLISLPNELDQSYFLVGTQSFKSANELHLLKFDEELGKVKSTSFSFNSGEVRHLASGGENLISIAYSSIQNNQLVGGVEIWEYELGIESKINFKLALQFTKPHVNIKSVIWGTSTVLVTYENCFELFDITEAFKSKNILYEHSQAIIYASLNPFDENNQIVFASGSSLTLFDIKNKALTSIFTSNELRKVKHFDFNTNVQYIIACGMDDGSVCIVDMRKPGVVLESFRDHRHWVCNVRFNPVHDQLLLTAGSDHILCLYHLSTLSSEKNESEEEKTVQDGLIERLTDHEDSVYSCAWSQTDPWAFASLSYDGRVNIYKIKRDLKYSIMDL</sequence>
<proteinExistence type="predicted"/>
<evidence type="ECO:0000313" key="1">
    <source>
        <dbReference type="Proteomes" id="UP000095286"/>
    </source>
</evidence>
<name>A0AC35TU98_9BILA</name>
<accession>A0AC35TU98</accession>
<evidence type="ECO:0000313" key="2">
    <source>
        <dbReference type="WBParaSite" id="RSKR_0000432700.1"/>
    </source>
</evidence>
<reference evidence="2" key="1">
    <citation type="submission" date="2016-11" db="UniProtKB">
        <authorList>
            <consortium name="WormBaseParasite"/>
        </authorList>
    </citation>
    <scope>IDENTIFICATION</scope>
    <source>
        <strain evidence="2">KR3021</strain>
    </source>
</reference>
<organism evidence="1 2">
    <name type="scientific">Rhabditophanes sp. KR3021</name>
    <dbReference type="NCBI Taxonomy" id="114890"/>
    <lineage>
        <taxon>Eukaryota</taxon>
        <taxon>Metazoa</taxon>
        <taxon>Ecdysozoa</taxon>
        <taxon>Nematoda</taxon>
        <taxon>Chromadorea</taxon>
        <taxon>Rhabditida</taxon>
        <taxon>Tylenchina</taxon>
        <taxon>Panagrolaimomorpha</taxon>
        <taxon>Strongyloidoidea</taxon>
        <taxon>Alloionematidae</taxon>
        <taxon>Rhabditophanes</taxon>
    </lineage>
</organism>
<dbReference type="Proteomes" id="UP000095286">
    <property type="component" value="Unplaced"/>
</dbReference>